<keyword evidence="3" id="KW-1185">Reference proteome</keyword>
<dbReference type="EMBL" id="AP024525">
    <property type="protein sequence ID" value="BCT75528.1"/>
    <property type="molecule type" value="Genomic_DNA"/>
</dbReference>
<dbReference type="PANTHER" id="PTHR41386:SF1">
    <property type="entry name" value="MEMBRANE PROTEIN"/>
    <property type="match status" value="1"/>
</dbReference>
<dbReference type="Proteomes" id="UP001319861">
    <property type="component" value="Chromosome"/>
</dbReference>
<feature type="transmembrane region" description="Helical" evidence="1">
    <location>
        <begin position="65"/>
        <end position="85"/>
    </location>
</feature>
<feature type="transmembrane region" description="Helical" evidence="1">
    <location>
        <begin position="35"/>
        <end position="53"/>
    </location>
</feature>
<dbReference type="Pfam" id="PF06210">
    <property type="entry name" value="DUF1003"/>
    <property type="match status" value="1"/>
</dbReference>
<dbReference type="InterPro" id="IPR010406">
    <property type="entry name" value="DUF1003"/>
</dbReference>
<dbReference type="PANTHER" id="PTHR41386">
    <property type="entry name" value="INTEGRAL MEMBRANE PROTEIN-RELATED"/>
    <property type="match status" value="1"/>
</dbReference>
<evidence type="ECO:0000256" key="1">
    <source>
        <dbReference type="SAM" id="Phobius"/>
    </source>
</evidence>
<protein>
    <recommendedName>
        <fullName evidence="4">DUF1003 domain-containing protein</fullName>
    </recommendedName>
</protein>
<sequence>MGSHHERHWGPHPAVPTGTDLTLGERAADVLRSGMGSWGFIFGFLGAMAAWMLGNGTHGVDPFPFILLNLALSTLAGLQGGILLISAKRQDAINAALAQHDRDTMAALVALNAQQTQLLEALHEHLGIKKEGTQ</sequence>
<name>A0ABM7PTF5_SINCY</name>
<gene>
    <name evidence="2" type="ORF">SCMU_13700</name>
</gene>
<keyword evidence="1" id="KW-1133">Transmembrane helix</keyword>
<evidence type="ECO:0000313" key="3">
    <source>
        <dbReference type="Proteomes" id="UP001319861"/>
    </source>
</evidence>
<organism evidence="2 3">
    <name type="scientific">Sinomonas cyclohexanicum</name>
    <name type="common">Corynebacterium cyclohexanicum</name>
    <dbReference type="NCBI Taxonomy" id="322009"/>
    <lineage>
        <taxon>Bacteria</taxon>
        <taxon>Bacillati</taxon>
        <taxon>Actinomycetota</taxon>
        <taxon>Actinomycetes</taxon>
        <taxon>Micrococcales</taxon>
        <taxon>Micrococcaceae</taxon>
        <taxon>Sinomonas</taxon>
    </lineage>
</organism>
<keyword evidence="1" id="KW-0472">Membrane</keyword>
<keyword evidence="1" id="KW-0812">Transmembrane</keyword>
<evidence type="ECO:0000313" key="2">
    <source>
        <dbReference type="EMBL" id="BCT75528.1"/>
    </source>
</evidence>
<dbReference type="RefSeq" id="WP_229232262.1">
    <property type="nucleotide sequence ID" value="NZ_AP024525.1"/>
</dbReference>
<proteinExistence type="predicted"/>
<accession>A0ABM7PTF5</accession>
<evidence type="ECO:0008006" key="4">
    <source>
        <dbReference type="Google" id="ProtNLM"/>
    </source>
</evidence>
<reference evidence="2 3" key="1">
    <citation type="journal article" date="2021" name="J. Biosci. Bioeng.">
        <title>Identification and characterization of a chc gene cluster responsible for the aromatization pathway of cyclohexanecarboxylate degradation in Sinomonas cyclohexanicum ATCC 51369.</title>
        <authorList>
            <person name="Yamamoto T."/>
            <person name="Hasegawa Y."/>
            <person name="Lau P.C.K."/>
            <person name="Iwaki H."/>
        </authorList>
    </citation>
    <scope>NUCLEOTIDE SEQUENCE [LARGE SCALE GENOMIC DNA]</scope>
    <source>
        <strain evidence="2 3">ATCC 51369</strain>
    </source>
</reference>